<keyword evidence="1" id="KW-1133">Transmembrane helix</keyword>
<dbReference type="EMBL" id="AP026867">
    <property type="protein sequence ID" value="BDS12746.1"/>
    <property type="molecule type" value="Genomic_DNA"/>
</dbReference>
<keyword evidence="1" id="KW-0812">Transmembrane</keyword>
<sequence>MSLTITNYNNNHFWGILNTIQGVASIYSGVGKNLLSMFVLLVVTPFLWIGLTLLGIYGLYEIKRMHRGLKGMVINTEKDYDFLKKEYDRTENALKGRKMDPSKKMPFVIVIFFGPMYYAAKELNAMNKTLSEKLYILPKNLSSAQISEAAKLNGGLEELLEDGDDDYAKAIALGQIKFIKR</sequence>
<evidence type="ECO:0000256" key="1">
    <source>
        <dbReference type="SAM" id="Phobius"/>
    </source>
</evidence>
<dbReference type="Proteomes" id="UP001060919">
    <property type="component" value="Chromosome"/>
</dbReference>
<organism evidence="2 3">
    <name type="scientific">Aureispira anguillae</name>
    <dbReference type="NCBI Taxonomy" id="2864201"/>
    <lineage>
        <taxon>Bacteria</taxon>
        <taxon>Pseudomonadati</taxon>
        <taxon>Bacteroidota</taxon>
        <taxon>Saprospiria</taxon>
        <taxon>Saprospirales</taxon>
        <taxon>Saprospiraceae</taxon>
        <taxon>Aureispira</taxon>
    </lineage>
</organism>
<reference evidence="2" key="1">
    <citation type="submission" date="2022-09" db="EMBL/GenBank/DDBJ databases">
        <title>Aureispira anguillicida sp. nov., isolated from Leptocephalus of Japanese eel Anguilla japonica.</title>
        <authorList>
            <person name="Yuasa K."/>
            <person name="Mekata T."/>
            <person name="Ikunari K."/>
        </authorList>
    </citation>
    <scope>NUCLEOTIDE SEQUENCE</scope>
    <source>
        <strain evidence="2">EL160426</strain>
    </source>
</reference>
<protein>
    <submittedName>
        <fullName evidence="2">Uncharacterized protein</fullName>
    </submittedName>
</protein>
<dbReference type="AlphaFoldDB" id="A0A916DV29"/>
<accession>A0A916DV29</accession>
<keyword evidence="3" id="KW-1185">Reference proteome</keyword>
<proteinExistence type="predicted"/>
<dbReference type="RefSeq" id="WP_264788104.1">
    <property type="nucleotide sequence ID" value="NZ_AP026867.1"/>
</dbReference>
<dbReference type="KEGG" id="aup:AsAng_0034710"/>
<evidence type="ECO:0000313" key="2">
    <source>
        <dbReference type="EMBL" id="BDS12746.1"/>
    </source>
</evidence>
<gene>
    <name evidence="2" type="ORF">AsAng_0034710</name>
</gene>
<keyword evidence="1" id="KW-0472">Membrane</keyword>
<evidence type="ECO:0000313" key="3">
    <source>
        <dbReference type="Proteomes" id="UP001060919"/>
    </source>
</evidence>
<name>A0A916DV29_9BACT</name>
<feature type="transmembrane region" description="Helical" evidence="1">
    <location>
        <begin position="37"/>
        <end position="60"/>
    </location>
</feature>